<dbReference type="SMART" id="SM00746">
    <property type="entry name" value="TRASH"/>
    <property type="match status" value="1"/>
</dbReference>
<dbReference type="AlphaFoldDB" id="A0A830FWL0"/>
<dbReference type="GO" id="GO:0004519">
    <property type="term" value="F:endonuclease activity"/>
    <property type="evidence" value="ECO:0007669"/>
    <property type="project" value="InterPro"/>
</dbReference>
<proteinExistence type="predicted"/>
<dbReference type="SMART" id="SM00507">
    <property type="entry name" value="HNHc"/>
    <property type="match status" value="1"/>
</dbReference>
<evidence type="ECO:0008006" key="5">
    <source>
        <dbReference type="Google" id="ProtNLM"/>
    </source>
</evidence>
<dbReference type="RefSeq" id="WP_188854110.1">
    <property type="nucleotide sequence ID" value="NZ_BMON01000010.1"/>
</dbReference>
<reference evidence="3" key="2">
    <citation type="submission" date="2020-09" db="EMBL/GenBank/DDBJ databases">
        <authorList>
            <person name="Sun Q."/>
            <person name="Ohkuma M."/>
        </authorList>
    </citation>
    <scope>NUCLEOTIDE SEQUENCE</scope>
    <source>
        <strain evidence="3">JCM 15759</strain>
    </source>
</reference>
<reference evidence="3" key="1">
    <citation type="journal article" date="2014" name="Int. J. Syst. Evol. Microbiol.">
        <title>Complete genome sequence of Corynebacterium casei LMG S-19264T (=DSM 44701T), isolated from a smear-ripened cheese.</title>
        <authorList>
            <consortium name="US DOE Joint Genome Institute (JGI-PGF)"/>
            <person name="Walter F."/>
            <person name="Albersmeier A."/>
            <person name="Kalinowski J."/>
            <person name="Ruckert C."/>
        </authorList>
    </citation>
    <scope>NUCLEOTIDE SEQUENCE</scope>
    <source>
        <strain evidence="3">JCM 15759</strain>
    </source>
</reference>
<dbReference type="InterPro" id="IPR002711">
    <property type="entry name" value="HNH"/>
</dbReference>
<dbReference type="GO" id="GO:0008270">
    <property type="term" value="F:zinc ion binding"/>
    <property type="evidence" value="ECO:0007669"/>
    <property type="project" value="InterPro"/>
</dbReference>
<evidence type="ECO:0000313" key="4">
    <source>
        <dbReference type="Proteomes" id="UP000656367"/>
    </source>
</evidence>
<dbReference type="InterPro" id="IPR041025">
    <property type="entry name" value="HNH_repeat"/>
</dbReference>
<dbReference type="Pfam" id="PF18780">
    <property type="entry name" value="HNH_repeat"/>
    <property type="match status" value="2"/>
</dbReference>
<evidence type="ECO:0000259" key="1">
    <source>
        <dbReference type="SMART" id="SM00507"/>
    </source>
</evidence>
<feature type="domain" description="TRASH" evidence="2">
    <location>
        <begin position="127"/>
        <end position="163"/>
    </location>
</feature>
<dbReference type="Pfam" id="PF01844">
    <property type="entry name" value="HNH"/>
    <property type="match status" value="1"/>
</dbReference>
<feature type="domain" description="HNH nuclease" evidence="1">
    <location>
        <begin position="186"/>
        <end position="249"/>
    </location>
</feature>
<gene>
    <name evidence="3" type="ORF">GCM10009006_37080</name>
</gene>
<dbReference type="InterPro" id="IPR003615">
    <property type="entry name" value="HNH_nuc"/>
</dbReference>
<organism evidence="3 4">
    <name type="scientific">Haloarcula argentinensis</name>
    <dbReference type="NCBI Taxonomy" id="43776"/>
    <lineage>
        <taxon>Archaea</taxon>
        <taxon>Methanobacteriati</taxon>
        <taxon>Methanobacteriota</taxon>
        <taxon>Stenosarchaea group</taxon>
        <taxon>Halobacteria</taxon>
        <taxon>Halobacteriales</taxon>
        <taxon>Haloarculaceae</taxon>
        <taxon>Haloarcula</taxon>
    </lineage>
</organism>
<comment type="caution">
    <text evidence="3">The sequence shown here is derived from an EMBL/GenBank/DDBJ whole genome shotgun (WGS) entry which is preliminary data.</text>
</comment>
<accession>A0A830FWL0</accession>
<sequence length="260" mass="29444">MASRSELLAEIERLASMNGTVPRLQDMNESGKFSERPYWDEFGSWSEAIEAADIDVPDTRGQTYTDGELLGDLQSVAGDSQSVTQAEYRERGEYSTGTFEDRFGTWNAALRAAGLSVNRRSAVEVECDQCGKTFERPKCHLERDWTTHTFCSETCHGNWREGRIVGPEHPQFNPNSHDEYGVNWEECRSRAIQRDGGKCVRCGVSHDKHREQTGRDLHVHHIVPRTEFDDMKRANRLSNLVTLCAPCHTDIEHNSGVIEA</sequence>
<name>A0A830FWL0_HALAR</name>
<dbReference type="EMBL" id="BMON01000010">
    <property type="protein sequence ID" value="GGM52535.1"/>
    <property type="molecule type" value="Genomic_DNA"/>
</dbReference>
<dbReference type="Proteomes" id="UP000656367">
    <property type="component" value="Unassembled WGS sequence"/>
</dbReference>
<dbReference type="CDD" id="cd00085">
    <property type="entry name" value="HNHc"/>
    <property type="match status" value="1"/>
</dbReference>
<dbReference type="Gene3D" id="1.10.30.50">
    <property type="match status" value="1"/>
</dbReference>
<dbReference type="InterPro" id="IPR011017">
    <property type="entry name" value="TRASH_dom"/>
</dbReference>
<protein>
    <recommendedName>
        <fullName evidence="5">HNH endonuclease</fullName>
    </recommendedName>
</protein>
<dbReference type="OrthoDB" id="11472at2157"/>
<dbReference type="GO" id="GO:0003676">
    <property type="term" value="F:nucleic acid binding"/>
    <property type="evidence" value="ECO:0007669"/>
    <property type="project" value="InterPro"/>
</dbReference>
<evidence type="ECO:0000313" key="3">
    <source>
        <dbReference type="EMBL" id="GGM52535.1"/>
    </source>
</evidence>
<evidence type="ECO:0000259" key="2">
    <source>
        <dbReference type="SMART" id="SM00746"/>
    </source>
</evidence>